<gene>
    <name evidence="2" type="ORF">RF11_00078</name>
</gene>
<dbReference type="EMBL" id="JWZT01000572">
    <property type="protein sequence ID" value="KII73991.1"/>
    <property type="molecule type" value="Genomic_DNA"/>
</dbReference>
<name>A0A0C2N2U9_THEKT</name>
<comment type="caution">
    <text evidence="2">The sequence shown here is derived from an EMBL/GenBank/DDBJ whole genome shotgun (WGS) entry which is preliminary data.</text>
</comment>
<organism evidence="2 3">
    <name type="scientific">Thelohanellus kitauei</name>
    <name type="common">Myxosporean</name>
    <dbReference type="NCBI Taxonomy" id="669202"/>
    <lineage>
        <taxon>Eukaryota</taxon>
        <taxon>Metazoa</taxon>
        <taxon>Cnidaria</taxon>
        <taxon>Myxozoa</taxon>
        <taxon>Myxosporea</taxon>
        <taxon>Bivalvulida</taxon>
        <taxon>Platysporina</taxon>
        <taxon>Myxobolidae</taxon>
        <taxon>Thelohanellus</taxon>
    </lineage>
</organism>
<reference evidence="2 3" key="1">
    <citation type="journal article" date="2014" name="Genome Biol. Evol.">
        <title>The genome of the myxosporean Thelohanellus kitauei shows adaptations to nutrient acquisition within its fish host.</title>
        <authorList>
            <person name="Yang Y."/>
            <person name="Xiong J."/>
            <person name="Zhou Z."/>
            <person name="Huo F."/>
            <person name="Miao W."/>
            <person name="Ran C."/>
            <person name="Liu Y."/>
            <person name="Zhang J."/>
            <person name="Feng J."/>
            <person name="Wang M."/>
            <person name="Wang M."/>
            <person name="Wang L."/>
            <person name="Yao B."/>
        </authorList>
    </citation>
    <scope>NUCLEOTIDE SEQUENCE [LARGE SCALE GENOMIC DNA]</scope>
    <source>
        <strain evidence="2">Wuqing</strain>
    </source>
</reference>
<keyword evidence="1" id="KW-0812">Transmembrane</keyword>
<evidence type="ECO:0000313" key="2">
    <source>
        <dbReference type="EMBL" id="KII73991.1"/>
    </source>
</evidence>
<dbReference type="Proteomes" id="UP000031668">
    <property type="component" value="Unassembled WGS sequence"/>
</dbReference>
<sequence length="143" mass="16397">MKSAYSSPEHTACGKPLNVVEKLEEPTTFLKMICLTVYQGCLREFMIYASDKGTSIEAITLRKLNIQQDCAHNSNFRKLLLITMAVSSAATIAFYGIGYGFYLTWKKKKQQEFKTIRQLNRYVLQQRQVYEDKPGFAQGTMMT</sequence>
<keyword evidence="3" id="KW-1185">Reference proteome</keyword>
<proteinExistence type="predicted"/>
<feature type="transmembrane region" description="Helical" evidence="1">
    <location>
        <begin position="79"/>
        <end position="105"/>
    </location>
</feature>
<dbReference type="AlphaFoldDB" id="A0A0C2N2U9"/>
<accession>A0A0C2N2U9</accession>
<keyword evidence="1" id="KW-1133">Transmembrane helix</keyword>
<evidence type="ECO:0000313" key="3">
    <source>
        <dbReference type="Proteomes" id="UP000031668"/>
    </source>
</evidence>
<protein>
    <submittedName>
        <fullName evidence="2">Uncharacterized protein</fullName>
    </submittedName>
</protein>
<keyword evidence="1" id="KW-0472">Membrane</keyword>
<evidence type="ECO:0000256" key="1">
    <source>
        <dbReference type="SAM" id="Phobius"/>
    </source>
</evidence>